<dbReference type="GO" id="GO:0005739">
    <property type="term" value="C:mitochondrion"/>
    <property type="evidence" value="ECO:0007669"/>
    <property type="project" value="TreeGrafter"/>
</dbReference>
<protein>
    <recommendedName>
        <fullName evidence="4">RRM domain-containing protein</fullName>
    </recommendedName>
</protein>
<feature type="region of interest" description="Disordered" evidence="3">
    <location>
        <begin position="36"/>
        <end position="71"/>
    </location>
</feature>
<dbReference type="Pfam" id="PF00076">
    <property type="entry name" value="RRM_1"/>
    <property type="match status" value="1"/>
</dbReference>
<dbReference type="GO" id="GO:0003723">
    <property type="term" value="F:RNA binding"/>
    <property type="evidence" value="ECO:0007669"/>
    <property type="project" value="UniProtKB-UniRule"/>
</dbReference>
<dbReference type="Gene3D" id="3.30.70.330">
    <property type="match status" value="1"/>
</dbReference>
<proteinExistence type="predicted"/>
<dbReference type="SUPFAM" id="SSF54928">
    <property type="entry name" value="RNA-binding domain, RBD"/>
    <property type="match status" value="1"/>
</dbReference>
<dbReference type="InterPro" id="IPR000504">
    <property type="entry name" value="RRM_dom"/>
</dbReference>
<comment type="caution">
    <text evidence="5">The sequence shown here is derived from an EMBL/GenBank/DDBJ whole genome shotgun (WGS) entry which is preliminary data.</text>
</comment>
<organism evidence="5 6">
    <name type="scientific">Acer negundo</name>
    <name type="common">Box elder</name>
    <dbReference type="NCBI Taxonomy" id="4023"/>
    <lineage>
        <taxon>Eukaryota</taxon>
        <taxon>Viridiplantae</taxon>
        <taxon>Streptophyta</taxon>
        <taxon>Embryophyta</taxon>
        <taxon>Tracheophyta</taxon>
        <taxon>Spermatophyta</taxon>
        <taxon>Magnoliopsida</taxon>
        <taxon>eudicotyledons</taxon>
        <taxon>Gunneridae</taxon>
        <taxon>Pentapetalae</taxon>
        <taxon>rosids</taxon>
        <taxon>malvids</taxon>
        <taxon>Sapindales</taxon>
        <taxon>Sapindaceae</taxon>
        <taxon>Hippocastanoideae</taxon>
        <taxon>Acereae</taxon>
        <taxon>Acer</taxon>
    </lineage>
</organism>
<dbReference type="InterPro" id="IPR012677">
    <property type="entry name" value="Nucleotide-bd_a/b_plait_sf"/>
</dbReference>
<feature type="compositionally biased region" description="Basic and acidic residues" evidence="3">
    <location>
        <begin position="48"/>
        <end position="62"/>
    </location>
</feature>
<dbReference type="EMBL" id="JAJSOW010000003">
    <property type="protein sequence ID" value="KAI9194317.1"/>
    <property type="molecule type" value="Genomic_DNA"/>
</dbReference>
<evidence type="ECO:0000259" key="4">
    <source>
        <dbReference type="PROSITE" id="PS50102"/>
    </source>
</evidence>
<dbReference type="GO" id="GO:0005634">
    <property type="term" value="C:nucleus"/>
    <property type="evidence" value="ECO:0007669"/>
    <property type="project" value="TreeGrafter"/>
</dbReference>
<keyword evidence="1 2" id="KW-0694">RNA-binding</keyword>
<name>A0AAD5JIW4_ACENE</name>
<keyword evidence="6" id="KW-1185">Reference proteome</keyword>
<gene>
    <name evidence="5" type="ORF">LWI28_004989</name>
</gene>
<dbReference type="PANTHER" id="PTHR48024:SF61">
    <property type="entry name" value="GLYCINE-RICH RNA-BINDING PROTEIN 2, MITOCHONDRIAL"/>
    <property type="match status" value="1"/>
</dbReference>
<evidence type="ECO:0000256" key="1">
    <source>
        <dbReference type="ARBA" id="ARBA00022884"/>
    </source>
</evidence>
<dbReference type="AlphaFoldDB" id="A0AAD5JIW4"/>
<evidence type="ECO:0000313" key="6">
    <source>
        <dbReference type="Proteomes" id="UP001064489"/>
    </source>
</evidence>
<dbReference type="PANTHER" id="PTHR48024">
    <property type="entry name" value="GEO13361P1-RELATED"/>
    <property type="match status" value="1"/>
</dbReference>
<dbReference type="InterPro" id="IPR050886">
    <property type="entry name" value="RNA-binding_reg"/>
</dbReference>
<dbReference type="PROSITE" id="PS50102">
    <property type="entry name" value="RRM"/>
    <property type="match status" value="1"/>
</dbReference>
<dbReference type="Proteomes" id="UP001064489">
    <property type="component" value="Chromosome 1"/>
</dbReference>
<feature type="domain" description="RRM" evidence="4">
    <location>
        <begin position="75"/>
        <end position="125"/>
    </location>
</feature>
<reference evidence="5" key="1">
    <citation type="journal article" date="2022" name="Plant J.">
        <title>Strategies of tolerance reflected in two North American maple genomes.</title>
        <authorList>
            <person name="McEvoy S.L."/>
            <person name="Sezen U.U."/>
            <person name="Trouern-Trend A."/>
            <person name="McMahon S.M."/>
            <person name="Schaberg P.G."/>
            <person name="Yang J."/>
            <person name="Wegrzyn J.L."/>
            <person name="Swenson N.G."/>
        </authorList>
    </citation>
    <scope>NUCLEOTIDE SEQUENCE</scope>
    <source>
        <strain evidence="5">91603</strain>
    </source>
</reference>
<evidence type="ECO:0000256" key="2">
    <source>
        <dbReference type="PROSITE-ProRule" id="PRU00176"/>
    </source>
</evidence>
<dbReference type="InterPro" id="IPR035979">
    <property type="entry name" value="RBD_domain_sf"/>
</dbReference>
<reference evidence="5" key="2">
    <citation type="submission" date="2023-02" db="EMBL/GenBank/DDBJ databases">
        <authorList>
            <person name="Swenson N.G."/>
            <person name="Wegrzyn J.L."/>
            <person name="Mcevoy S.L."/>
        </authorList>
    </citation>
    <scope>NUCLEOTIDE SEQUENCE</scope>
    <source>
        <strain evidence="5">91603</strain>
        <tissue evidence="5">Leaf</tissue>
    </source>
</reference>
<evidence type="ECO:0000313" key="5">
    <source>
        <dbReference type="EMBL" id="KAI9194317.1"/>
    </source>
</evidence>
<sequence length="128" mass="14600">MYQVEEILRADGRIGGGGWKRKMRWLDDVTEEERRRRLSDAAMEEAEGERRSSEVAEGERPSRVMRRGGGRRDIDARVITFPDTGRSRGFGIVNFSSEDSASTAISSMDDQELDGMNIRVFLSTREWP</sequence>
<evidence type="ECO:0000256" key="3">
    <source>
        <dbReference type="SAM" id="MobiDB-lite"/>
    </source>
</evidence>
<accession>A0AAD5JIW4</accession>